<evidence type="ECO:0000313" key="6">
    <source>
        <dbReference type="Proteomes" id="UP000241394"/>
    </source>
</evidence>
<dbReference type="EMBL" id="NKQK01000002">
    <property type="protein sequence ID" value="PSS35121.1"/>
    <property type="molecule type" value="Genomic_DNA"/>
</dbReference>
<gene>
    <name evidence="5" type="ORF">CEY00_Acc02319</name>
</gene>
<proteinExistence type="inferred from homology"/>
<keyword evidence="6" id="KW-1185">Reference proteome</keyword>
<dbReference type="PANTHER" id="PTHR48048:SF76">
    <property type="entry name" value="UDP-GLYCOSYLTRANSFERASE 708D1-LIKE"/>
    <property type="match status" value="1"/>
</dbReference>
<dbReference type="InterPro" id="IPR002213">
    <property type="entry name" value="UDP_glucos_trans"/>
</dbReference>
<evidence type="ECO:0000313" key="5">
    <source>
        <dbReference type="EMBL" id="PSS35121.1"/>
    </source>
</evidence>
<dbReference type="AlphaFoldDB" id="A0A2R6RYL8"/>
<dbReference type="FunFam" id="3.40.50.2000:FF:000056">
    <property type="entry name" value="Glycosyltransferase"/>
    <property type="match status" value="1"/>
</dbReference>
<dbReference type="Proteomes" id="UP000241394">
    <property type="component" value="Chromosome LG2"/>
</dbReference>
<accession>A0A2R6RYL8</accession>
<keyword evidence="3 5" id="KW-0808">Transferase</keyword>
<reference evidence="6" key="2">
    <citation type="journal article" date="2018" name="BMC Genomics">
        <title>A manually annotated Actinidia chinensis var. chinensis (kiwifruit) genome highlights the challenges associated with draft genomes and gene prediction in plants.</title>
        <authorList>
            <person name="Pilkington S.M."/>
            <person name="Crowhurst R."/>
            <person name="Hilario E."/>
            <person name="Nardozza S."/>
            <person name="Fraser L."/>
            <person name="Peng Y."/>
            <person name="Gunaseelan K."/>
            <person name="Simpson R."/>
            <person name="Tahir J."/>
            <person name="Deroles S.C."/>
            <person name="Templeton K."/>
            <person name="Luo Z."/>
            <person name="Davy M."/>
            <person name="Cheng C."/>
            <person name="McNeilage M."/>
            <person name="Scaglione D."/>
            <person name="Liu Y."/>
            <person name="Zhang Q."/>
            <person name="Datson P."/>
            <person name="De Silva N."/>
            <person name="Gardiner S.E."/>
            <person name="Bassett H."/>
            <person name="Chagne D."/>
            <person name="McCallum J."/>
            <person name="Dzierzon H."/>
            <person name="Deng C."/>
            <person name="Wang Y.Y."/>
            <person name="Barron L."/>
            <person name="Manako K."/>
            <person name="Bowen J."/>
            <person name="Foster T.M."/>
            <person name="Erridge Z.A."/>
            <person name="Tiffin H."/>
            <person name="Waite C.N."/>
            <person name="Davies K.M."/>
            <person name="Grierson E.P."/>
            <person name="Laing W.A."/>
            <person name="Kirk R."/>
            <person name="Chen X."/>
            <person name="Wood M."/>
            <person name="Montefiori M."/>
            <person name="Brummell D.A."/>
            <person name="Schwinn K.E."/>
            <person name="Catanach A."/>
            <person name="Fullerton C."/>
            <person name="Li D."/>
            <person name="Meiyalaghan S."/>
            <person name="Nieuwenhuizen N."/>
            <person name="Read N."/>
            <person name="Prakash R."/>
            <person name="Hunter D."/>
            <person name="Zhang H."/>
            <person name="McKenzie M."/>
            <person name="Knabel M."/>
            <person name="Harris A."/>
            <person name="Allan A.C."/>
            <person name="Gleave A."/>
            <person name="Chen A."/>
            <person name="Janssen B.J."/>
            <person name="Plunkett B."/>
            <person name="Ampomah-Dwamena C."/>
            <person name="Voogd C."/>
            <person name="Leif D."/>
            <person name="Lafferty D."/>
            <person name="Souleyre E.J.F."/>
            <person name="Varkonyi-Gasic E."/>
            <person name="Gambi F."/>
            <person name="Hanley J."/>
            <person name="Yao J.L."/>
            <person name="Cheung J."/>
            <person name="David K.M."/>
            <person name="Warren B."/>
            <person name="Marsh K."/>
            <person name="Snowden K.C."/>
            <person name="Lin-Wang K."/>
            <person name="Brian L."/>
            <person name="Martinez-Sanchez M."/>
            <person name="Wang M."/>
            <person name="Ileperuma N."/>
            <person name="Macnee N."/>
            <person name="Campin R."/>
            <person name="McAtee P."/>
            <person name="Drummond R.S.M."/>
            <person name="Espley R.V."/>
            <person name="Ireland H.S."/>
            <person name="Wu R."/>
            <person name="Atkinson R.G."/>
            <person name="Karunairetnam S."/>
            <person name="Bulley S."/>
            <person name="Chunkath S."/>
            <person name="Hanley Z."/>
            <person name="Storey R."/>
            <person name="Thrimawithana A.H."/>
            <person name="Thomson S."/>
            <person name="David C."/>
            <person name="Testolin R."/>
            <person name="Huang H."/>
            <person name="Hellens R.P."/>
            <person name="Schaffer R.J."/>
        </authorList>
    </citation>
    <scope>NUCLEOTIDE SEQUENCE [LARGE SCALE GENOMIC DNA]</scope>
    <source>
        <strain evidence="6">cv. Red5</strain>
    </source>
</reference>
<evidence type="ECO:0000256" key="2">
    <source>
        <dbReference type="ARBA" id="ARBA00022676"/>
    </source>
</evidence>
<dbReference type="InterPro" id="IPR050481">
    <property type="entry name" value="UDP-glycosyltransf_plant"/>
</dbReference>
<keyword evidence="4" id="KW-0284">Flavonoid biosynthesis</keyword>
<comment type="caution">
    <text evidence="5">The sequence shown here is derived from an EMBL/GenBank/DDBJ whole genome shotgun (WGS) entry which is preliminary data.</text>
</comment>
<protein>
    <submittedName>
        <fullName evidence="5">UDP-glycosyltransferase</fullName>
    </submittedName>
</protein>
<name>A0A2R6RYL8_ACTCC</name>
<evidence type="ECO:0000256" key="3">
    <source>
        <dbReference type="ARBA" id="ARBA00022679"/>
    </source>
</evidence>
<reference evidence="5 6" key="1">
    <citation type="submission" date="2017-07" db="EMBL/GenBank/DDBJ databases">
        <title>An improved, manually edited Actinidia chinensis var. chinensis (kiwifruit) genome highlights the challenges associated with draft genomes and gene prediction in plants.</title>
        <authorList>
            <person name="Pilkington S."/>
            <person name="Crowhurst R."/>
            <person name="Hilario E."/>
            <person name="Nardozza S."/>
            <person name="Fraser L."/>
            <person name="Peng Y."/>
            <person name="Gunaseelan K."/>
            <person name="Simpson R."/>
            <person name="Tahir J."/>
            <person name="Deroles S."/>
            <person name="Templeton K."/>
            <person name="Luo Z."/>
            <person name="Davy M."/>
            <person name="Cheng C."/>
            <person name="Mcneilage M."/>
            <person name="Scaglione D."/>
            <person name="Liu Y."/>
            <person name="Zhang Q."/>
            <person name="Datson P."/>
            <person name="De Silva N."/>
            <person name="Gardiner S."/>
            <person name="Bassett H."/>
            <person name="Chagne D."/>
            <person name="Mccallum J."/>
            <person name="Dzierzon H."/>
            <person name="Deng C."/>
            <person name="Wang Y.-Y."/>
            <person name="Barron N."/>
            <person name="Manako K."/>
            <person name="Bowen J."/>
            <person name="Foster T."/>
            <person name="Erridge Z."/>
            <person name="Tiffin H."/>
            <person name="Waite C."/>
            <person name="Davies K."/>
            <person name="Grierson E."/>
            <person name="Laing W."/>
            <person name="Kirk R."/>
            <person name="Chen X."/>
            <person name="Wood M."/>
            <person name="Montefiori M."/>
            <person name="Brummell D."/>
            <person name="Schwinn K."/>
            <person name="Catanach A."/>
            <person name="Fullerton C."/>
            <person name="Li D."/>
            <person name="Meiyalaghan S."/>
            <person name="Nieuwenhuizen N."/>
            <person name="Read N."/>
            <person name="Prakash R."/>
            <person name="Hunter D."/>
            <person name="Zhang H."/>
            <person name="Mckenzie M."/>
            <person name="Knabel M."/>
            <person name="Harris A."/>
            <person name="Allan A."/>
            <person name="Chen A."/>
            <person name="Janssen B."/>
            <person name="Plunkett B."/>
            <person name="Dwamena C."/>
            <person name="Voogd C."/>
            <person name="Leif D."/>
            <person name="Lafferty D."/>
            <person name="Souleyre E."/>
            <person name="Varkonyi-Gasic E."/>
            <person name="Gambi F."/>
            <person name="Hanley J."/>
            <person name="Yao J.-L."/>
            <person name="Cheung J."/>
            <person name="David K."/>
            <person name="Warren B."/>
            <person name="Marsh K."/>
            <person name="Snowden K."/>
            <person name="Lin-Wang K."/>
            <person name="Brian L."/>
            <person name="Martinez-Sanchez M."/>
            <person name="Wang M."/>
            <person name="Ileperuma N."/>
            <person name="Macnee N."/>
            <person name="Campin R."/>
            <person name="Mcatee P."/>
            <person name="Drummond R."/>
            <person name="Espley R."/>
            <person name="Ireland H."/>
            <person name="Wu R."/>
            <person name="Atkinson R."/>
            <person name="Karunairetnam S."/>
            <person name="Bulley S."/>
            <person name="Chunkath S."/>
            <person name="Hanley Z."/>
            <person name="Storey R."/>
            <person name="Thrimawithana A."/>
            <person name="Thomson S."/>
            <person name="David C."/>
            <person name="Testolin R."/>
        </authorList>
    </citation>
    <scope>NUCLEOTIDE SEQUENCE [LARGE SCALE GENOMIC DNA]</scope>
    <source>
        <strain evidence="6">cv. Red5</strain>
        <tissue evidence="5">Young leaf</tissue>
    </source>
</reference>
<dbReference type="PANTHER" id="PTHR48048">
    <property type="entry name" value="GLYCOSYLTRANSFERASE"/>
    <property type="match status" value="1"/>
</dbReference>
<organism evidence="5 6">
    <name type="scientific">Actinidia chinensis var. chinensis</name>
    <name type="common">Chinese soft-hair kiwi</name>
    <dbReference type="NCBI Taxonomy" id="1590841"/>
    <lineage>
        <taxon>Eukaryota</taxon>
        <taxon>Viridiplantae</taxon>
        <taxon>Streptophyta</taxon>
        <taxon>Embryophyta</taxon>
        <taxon>Tracheophyta</taxon>
        <taxon>Spermatophyta</taxon>
        <taxon>Magnoliopsida</taxon>
        <taxon>eudicotyledons</taxon>
        <taxon>Gunneridae</taxon>
        <taxon>Pentapetalae</taxon>
        <taxon>asterids</taxon>
        <taxon>Ericales</taxon>
        <taxon>Actinidiaceae</taxon>
        <taxon>Actinidia</taxon>
    </lineage>
</organism>
<dbReference type="OrthoDB" id="5835829at2759"/>
<comment type="similarity">
    <text evidence="1">Belongs to the UDP-glycosyltransferase family.</text>
</comment>
<dbReference type="CDD" id="cd03784">
    <property type="entry name" value="GT1_Gtf-like"/>
    <property type="match status" value="1"/>
</dbReference>
<dbReference type="SUPFAM" id="SSF53756">
    <property type="entry name" value="UDP-Glycosyltransferase/glycogen phosphorylase"/>
    <property type="match status" value="1"/>
</dbReference>
<dbReference type="GO" id="GO:0009813">
    <property type="term" value="P:flavonoid biosynthetic process"/>
    <property type="evidence" value="ECO:0007669"/>
    <property type="project" value="UniProtKB-KW"/>
</dbReference>
<dbReference type="OMA" id="SHRCRIT"/>
<dbReference type="InParanoid" id="A0A2R6RYL8"/>
<dbReference type="Pfam" id="PF00201">
    <property type="entry name" value="UDPGT"/>
    <property type="match status" value="1"/>
</dbReference>
<keyword evidence="2" id="KW-0328">Glycosyltransferase</keyword>
<dbReference type="Gene3D" id="3.40.50.2000">
    <property type="entry name" value="Glycogen Phosphorylase B"/>
    <property type="match status" value="2"/>
</dbReference>
<evidence type="ECO:0000256" key="4">
    <source>
        <dbReference type="ARBA" id="ARBA00023241"/>
    </source>
</evidence>
<dbReference type="GO" id="GO:0035251">
    <property type="term" value="F:UDP-glucosyltransferase activity"/>
    <property type="evidence" value="ECO:0007669"/>
    <property type="project" value="InterPro"/>
</dbReference>
<evidence type="ECO:0000256" key="1">
    <source>
        <dbReference type="ARBA" id="ARBA00009995"/>
    </source>
</evidence>
<dbReference type="Gramene" id="PSS35121">
    <property type="protein sequence ID" value="PSS35121"/>
    <property type="gene ID" value="CEY00_Acc02319"/>
</dbReference>
<sequence>MEAETPHVVFFPSPSMGHLKPFLRLAAMLKSRNCRVTLISTQPTVCAEESASFSSFFSSHPNIKRLEFQILTEKDPDSTSENAFITQFKAINRSVHLLPPLLASLPQPVSAIFSDFVVAASLAQITASHGIPNFIVSTTCARCYSMVAYLPVLLSDTPAKFKNGFDEIQIPGLAPLPKSIIPPSWLDDYDSPSNHLVTDYLVPNAQSLPKVGGVLLNSFNWFEPETIPALLDRRVLSNLPPLYPIGPLEPHELEQNHGFPWLDDQTAESVLYVNFGTRTAMSEDQTRELAKGLESSGFPFLWVLGPNSVDEDEKEVLKELLGESFLERTKNKGMVIKRWVNQAAILAHRSIGGFFNQADWDSVTEAAREGVPMLVWPLYGDHKMNAEVVENAGLGIWVKDWGWGGERLVRGEEAEKRVRELMGDENLRVKAKKVREKAKEAFGVGGSSENALIGVMKMLKLRDCN</sequence>